<dbReference type="GO" id="GO:0009982">
    <property type="term" value="F:pseudouridine synthase activity"/>
    <property type="evidence" value="ECO:0007669"/>
    <property type="project" value="InterPro"/>
</dbReference>
<dbReference type="CDD" id="cd02869">
    <property type="entry name" value="PseudoU_synth_RluA_like"/>
    <property type="match status" value="1"/>
</dbReference>
<dbReference type="GO" id="GO:0003723">
    <property type="term" value="F:RNA binding"/>
    <property type="evidence" value="ECO:0007669"/>
    <property type="project" value="InterPro"/>
</dbReference>
<sequence>MKNACNLQLSTEAHSQHCRILREKVDHHSNGYDMSVLASAVQLTPLSYNLGAKVEHFYLNGVHGLASELIAAHLNIPVEIIQRLIWFGSVYMCPIVPAPPRNAPSAADPEQLAKILVWREAGIKKHGKNPCLQNPQRMLEDLHVEGGAFFRVHLHPKRFPVAYDPTIDWSARIVHHVQHFVVVNKPPGLQVPPTVDNVRESVCAKVEEALGLGYGSLAPGHRLDTGTEGLVILTKTAEFARWFHAIMKNKGDHVRKTYRALTARPPLVAPLVNFMLENQREAGEISHSAVFDEPVPGSVRAEMHVLKVESVKLTSDTALMWGGSAYESEILLITGRTHQVRAQLAHIGYPLLGDDLYSALYERTLSTHARGGSRMQDVEGDISGTGVSSSREDHLGPSEVASGAVENPALGKDWCRLIQSDQLQAIGLQAAKLEVLQSGLMGEAPVVFDAGPPWWRS</sequence>
<organism evidence="3 4">
    <name type="scientific">Chlamydomonas eustigma</name>
    <dbReference type="NCBI Taxonomy" id="1157962"/>
    <lineage>
        <taxon>Eukaryota</taxon>
        <taxon>Viridiplantae</taxon>
        <taxon>Chlorophyta</taxon>
        <taxon>core chlorophytes</taxon>
        <taxon>Chlorophyceae</taxon>
        <taxon>CS clade</taxon>
        <taxon>Chlamydomonadales</taxon>
        <taxon>Chlamydomonadaceae</taxon>
        <taxon>Chlamydomonas</taxon>
    </lineage>
</organism>
<proteinExistence type="predicted"/>
<dbReference type="PANTHER" id="PTHR21600">
    <property type="entry name" value="MITOCHONDRIAL RNA PSEUDOURIDINE SYNTHASE"/>
    <property type="match status" value="1"/>
</dbReference>
<evidence type="ECO:0000313" key="3">
    <source>
        <dbReference type="EMBL" id="GAX73037.1"/>
    </source>
</evidence>
<dbReference type="InterPro" id="IPR050188">
    <property type="entry name" value="RluA_PseudoU_synthase"/>
</dbReference>
<name>A0A250WQB5_9CHLO</name>
<dbReference type="GO" id="GO:0000455">
    <property type="term" value="P:enzyme-directed rRNA pseudouridine synthesis"/>
    <property type="evidence" value="ECO:0007669"/>
    <property type="project" value="TreeGrafter"/>
</dbReference>
<reference evidence="3 4" key="1">
    <citation type="submission" date="2017-08" db="EMBL/GenBank/DDBJ databases">
        <title>Acidophilic green algal genome provides insights into adaptation to an acidic environment.</title>
        <authorList>
            <person name="Hirooka S."/>
            <person name="Hirose Y."/>
            <person name="Kanesaki Y."/>
            <person name="Higuchi S."/>
            <person name="Fujiwara T."/>
            <person name="Onuma R."/>
            <person name="Era A."/>
            <person name="Ohbayashi R."/>
            <person name="Uzuka A."/>
            <person name="Nozaki H."/>
            <person name="Yoshikawa H."/>
            <person name="Miyagishima S.Y."/>
        </authorList>
    </citation>
    <scope>NUCLEOTIDE SEQUENCE [LARGE SCALE GENOMIC DNA]</scope>
    <source>
        <strain evidence="3 4">NIES-2499</strain>
    </source>
</reference>
<feature type="region of interest" description="Disordered" evidence="1">
    <location>
        <begin position="370"/>
        <end position="397"/>
    </location>
</feature>
<dbReference type="AlphaFoldDB" id="A0A250WQB5"/>
<dbReference type="Gene3D" id="3.30.2350.10">
    <property type="entry name" value="Pseudouridine synthase"/>
    <property type="match status" value="1"/>
</dbReference>
<dbReference type="OrthoDB" id="424794at2759"/>
<dbReference type="Proteomes" id="UP000232323">
    <property type="component" value="Unassembled WGS sequence"/>
</dbReference>
<dbReference type="InterPro" id="IPR020103">
    <property type="entry name" value="PsdUridine_synth_cat_dom_sf"/>
</dbReference>
<accession>A0A250WQB5</accession>
<gene>
    <name evidence="3" type="ORF">CEUSTIGMA_g489.t1</name>
</gene>
<evidence type="ECO:0000313" key="4">
    <source>
        <dbReference type="Proteomes" id="UP000232323"/>
    </source>
</evidence>
<feature type="domain" description="Pseudouridine synthase RsuA/RluA-like" evidence="2">
    <location>
        <begin position="179"/>
        <end position="346"/>
    </location>
</feature>
<dbReference type="PANTHER" id="PTHR21600:SF52">
    <property type="entry name" value="PSEUDOURIDINE SYNTHASE RSUA_RLUA-LIKE DOMAIN-CONTAINING PROTEIN"/>
    <property type="match status" value="1"/>
</dbReference>
<dbReference type="InterPro" id="IPR006145">
    <property type="entry name" value="PsdUridine_synth_RsuA/RluA"/>
</dbReference>
<evidence type="ECO:0000259" key="2">
    <source>
        <dbReference type="Pfam" id="PF00849"/>
    </source>
</evidence>
<evidence type="ECO:0000256" key="1">
    <source>
        <dbReference type="SAM" id="MobiDB-lite"/>
    </source>
</evidence>
<dbReference type="EMBL" id="BEGY01000002">
    <property type="protein sequence ID" value="GAX73037.1"/>
    <property type="molecule type" value="Genomic_DNA"/>
</dbReference>
<dbReference type="Pfam" id="PF00849">
    <property type="entry name" value="PseudoU_synth_2"/>
    <property type="match status" value="1"/>
</dbReference>
<keyword evidence="4" id="KW-1185">Reference proteome</keyword>
<protein>
    <recommendedName>
        <fullName evidence="2">Pseudouridine synthase RsuA/RluA-like domain-containing protein</fullName>
    </recommendedName>
</protein>
<dbReference type="SUPFAM" id="SSF55120">
    <property type="entry name" value="Pseudouridine synthase"/>
    <property type="match status" value="1"/>
</dbReference>
<comment type="caution">
    <text evidence="3">The sequence shown here is derived from an EMBL/GenBank/DDBJ whole genome shotgun (WGS) entry which is preliminary data.</text>
</comment>
<dbReference type="STRING" id="1157962.A0A250WQB5"/>